<evidence type="ECO:0000313" key="1">
    <source>
        <dbReference type="EMBL" id="KFD66915.1"/>
    </source>
</evidence>
<proteinExistence type="predicted"/>
<protein>
    <recommendedName>
        <fullName evidence="3">Peptidase A2 domain-containing protein</fullName>
    </recommendedName>
</protein>
<dbReference type="EMBL" id="KL367503">
    <property type="protein sequence ID" value="KFD68603.1"/>
    <property type="molecule type" value="Genomic_DNA"/>
</dbReference>
<name>A0A085NBR9_9BILA</name>
<dbReference type="GO" id="GO:0006508">
    <property type="term" value="P:proteolysis"/>
    <property type="evidence" value="ECO:0007669"/>
    <property type="project" value="InterPro"/>
</dbReference>
<sequence length="116" mass="12676">MLTAVVAAEPVSRCIHLLDQRSGMDFLVDTGAAVSLLPANQILGNLHRQRKPSYMLSTARQWLSTVLKHSQSISILPPAKWTFILANVETAIIGADFIHHHRLVVDLANSRGVGLS</sequence>
<dbReference type="InterPro" id="IPR021109">
    <property type="entry name" value="Peptidase_aspartic_dom_sf"/>
</dbReference>
<gene>
    <name evidence="2" type="ORF">M514_19236</name>
    <name evidence="1" type="ORF">M514_20781</name>
</gene>
<reference evidence="1" key="1">
    <citation type="journal article" date="2014" name="Nat. Genet.">
        <title>Genome and transcriptome of the porcine whipworm Trichuris suis.</title>
        <authorList>
            <person name="Jex A.R."/>
            <person name="Nejsum P."/>
            <person name="Schwarz E.M."/>
            <person name="Hu L."/>
            <person name="Young N.D."/>
            <person name="Hall R.S."/>
            <person name="Korhonen P.K."/>
            <person name="Liao S."/>
            <person name="Thamsborg S."/>
            <person name="Xia J."/>
            <person name="Xu P."/>
            <person name="Wang S."/>
            <person name="Scheerlinck J.P."/>
            <person name="Hofmann A."/>
            <person name="Sternberg P.W."/>
            <person name="Wang J."/>
            <person name="Gasser R.B."/>
        </authorList>
    </citation>
    <scope>NUCLEOTIDE SEQUENCE [LARGE SCALE GENOMIC DNA]</scope>
    <source>
        <strain evidence="1">DCEP-RM93F</strain>
    </source>
</reference>
<evidence type="ECO:0008006" key="3">
    <source>
        <dbReference type="Google" id="ProtNLM"/>
    </source>
</evidence>
<dbReference type="GO" id="GO:0004190">
    <property type="term" value="F:aspartic-type endopeptidase activity"/>
    <property type="evidence" value="ECO:0007669"/>
    <property type="project" value="InterPro"/>
</dbReference>
<organism evidence="1">
    <name type="scientific">Trichuris suis</name>
    <name type="common">pig whipworm</name>
    <dbReference type="NCBI Taxonomy" id="68888"/>
    <lineage>
        <taxon>Eukaryota</taxon>
        <taxon>Metazoa</taxon>
        <taxon>Ecdysozoa</taxon>
        <taxon>Nematoda</taxon>
        <taxon>Enoplea</taxon>
        <taxon>Dorylaimia</taxon>
        <taxon>Trichinellida</taxon>
        <taxon>Trichuridae</taxon>
        <taxon>Trichuris</taxon>
    </lineage>
</organism>
<dbReference type="PROSITE" id="PS00141">
    <property type="entry name" value="ASP_PROTEASE"/>
    <property type="match status" value="1"/>
</dbReference>
<dbReference type="SUPFAM" id="SSF50630">
    <property type="entry name" value="Acid proteases"/>
    <property type="match status" value="1"/>
</dbReference>
<evidence type="ECO:0000313" key="2">
    <source>
        <dbReference type="EMBL" id="KFD68603.1"/>
    </source>
</evidence>
<dbReference type="Proteomes" id="UP000030758">
    <property type="component" value="Unassembled WGS sequence"/>
</dbReference>
<dbReference type="AlphaFoldDB" id="A0A085NBR9"/>
<dbReference type="InterPro" id="IPR001969">
    <property type="entry name" value="Aspartic_peptidase_AS"/>
</dbReference>
<accession>A0A085NBR9</accession>
<dbReference type="EMBL" id="KL367519">
    <property type="protein sequence ID" value="KFD66915.1"/>
    <property type="molecule type" value="Genomic_DNA"/>
</dbReference>